<organism evidence="2 3">
    <name type="scientific">Periconia macrospinosa</name>
    <dbReference type="NCBI Taxonomy" id="97972"/>
    <lineage>
        <taxon>Eukaryota</taxon>
        <taxon>Fungi</taxon>
        <taxon>Dikarya</taxon>
        <taxon>Ascomycota</taxon>
        <taxon>Pezizomycotina</taxon>
        <taxon>Dothideomycetes</taxon>
        <taxon>Pleosporomycetidae</taxon>
        <taxon>Pleosporales</taxon>
        <taxon>Massarineae</taxon>
        <taxon>Periconiaceae</taxon>
        <taxon>Periconia</taxon>
    </lineage>
</organism>
<reference evidence="2 3" key="1">
    <citation type="journal article" date="2018" name="Sci. Rep.">
        <title>Comparative genomics provides insights into the lifestyle and reveals functional heterogeneity of dark septate endophytic fungi.</title>
        <authorList>
            <person name="Knapp D.G."/>
            <person name="Nemeth J.B."/>
            <person name="Barry K."/>
            <person name="Hainaut M."/>
            <person name="Henrissat B."/>
            <person name="Johnson J."/>
            <person name="Kuo A."/>
            <person name="Lim J.H.P."/>
            <person name="Lipzen A."/>
            <person name="Nolan M."/>
            <person name="Ohm R.A."/>
            <person name="Tamas L."/>
            <person name="Grigoriev I.V."/>
            <person name="Spatafora J.W."/>
            <person name="Nagy L.G."/>
            <person name="Kovacs G.M."/>
        </authorList>
    </citation>
    <scope>NUCLEOTIDE SEQUENCE [LARGE SCALE GENOMIC DNA]</scope>
    <source>
        <strain evidence="2 3">DSE2036</strain>
    </source>
</reference>
<dbReference type="Proteomes" id="UP000244855">
    <property type="component" value="Unassembled WGS sequence"/>
</dbReference>
<evidence type="ECO:0000313" key="2">
    <source>
        <dbReference type="EMBL" id="PVH95821.1"/>
    </source>
</evidence>
<sequence>MIKYGLGGVCLLYIGHSAVFFFSVGVFSIASIFYFLFSLSSLLLLLHSLVGGFWLV</sequence>
<evidence type="ECO:0000313" key="3">
    <source>
        <dbReference type="Proteomes" id="UP000244855"/>
    </source>
</evidence>
<protein>
    <submittedName>
        <fullName evidence="2">Uncharacterized protein</fullName>
    </submittedName>
</protein>
<proteinExistence type="predicted"/>
<keyword evidence="3" id="KW-1185">Reference proteome</keyword>
<dbReference type="AlphaFoldDB" id="A0A2V1DCM8"/>
<feature type="transmembrane region" description="Helical" evidence="1">
    <location>
        <begin position="6"/>
        <end position="27"/>
    </location>
</feature>
<evidence type="ECO:0000256" key="1">
    <source>
        <dbReference type="SAM" id="Phobius"/>
    </source>
</evidence>
<feature type="transmembrane region" description="Helical" evidence="1">
    <location>
        <begin position="34"/>
        <end position="55"/>
    </location>
</feature>
<accession>A0A2V1DCM8</accession>
<name>A0A2V1DCM8_9PLEO</name>
<keyword evidence="1" id="KW-0472">Membrane</keyword>
<dbReference type="EMBL" id="KZ805483">
    <property type="protein sequence ID" value="PVH95821.1"/>
    <property type="molecule type" value="Genomic_DNA"/>
</dbReference>
<gene>
    <name evidence="2" type="ORF">DM02DRAFT_138730</name>
</gene>
<keyword evidence="1" id="KW-0812">Transmembrane</keyword>
<keyword evidence="1" id="KW-1133">Transmembrane helix</keyword>